<dbReference type="PANTHER" id="PTHR33995:SF7">
    <property type="entry name" value="BURSICON SUBUNIT ALPHA-RELATED"/>
    <property type="match status" value="1"/>
</dbReference>
<dbReference type="SUPFAM" id="SSF57501">
    <property type="entry name" value="Cystine-knot cytokines"/>
    <property type="match status" value="2"/>
</dbReference>
<dbReference type="EMBL" id="CALNXJ010000033">
    <property type="protein sequence ID" value="CAH3139523.1"/>
    <property type="molecule type" value="Genomic_DNA"/>
</dbReference>
<reference evidence="2 3" key="1">
    <citation type="submission" date="2022-05" db="EMBL/GenBank/DDBJ databases">
        <authorList>
            <consortium name="Genoscope - CEA"/>
            <person name="William W."/>
        </authorList>
    </citation>
    <scope>NUCLEOTIDE SEQUENCE [LARGE SCALE GENOMIC DNA]</scope>
</reference>
<comment type="caution">
    <text evidence="2">The sequence shown here is derived from an EMBL/GenBank/DDBJ whole genome shotgun (WGS) entry which is preliminary data.</text>
</comment>
<protein>
    <submittedName>
        <fullName evidence="2">Uncharacterized protein</fullName>
    </submittedName>
</protein>
<dbReference type="PANTHER" id="PTHR33995">
    <property type="entry name" value="PROTEIN CBG18546"/>
    <property type="match status" value="1"/>
</dbReference>
<organism evidence="2 3">
    <name type="scientific">Pocillopora meandrina</name>
    <dbReference type="NCBI Taxonomy" id="46732"/>
    <lineage>
        <taxon>Eukaryota</taxon>
        <taxon>Metazoa</taxon>
        <taxon>Cnidaria</taxon>
        <taxon>Anthozoa</taxon>
        <taxon>Hexacorallia</taxon>
        <taxon>Scleractinia</taxon>
        <taxon>Astrocoeniina</taxon>
        <taxon>Pocilloporidae</taxon>
        <taxon>Pocillopora</taxon>
    </lineage>
</organism>
<feature type="compositionally biased region" description="Basic and acidic residues" evidence="1">
    <location>
        <begin position="1"/>
        <end position="17"/>
    </location>
</feature>
<proteinExistence type="predicted"/>
<feature type="region of interest" description="Disordered" evidence="1">
    <location>
        <begin position="1"/>
        <end position="28"/>
    </location>
</feature>
<evidence type="ECO:0000313" key="3">
    <source>
        <dbReference type="Proteomes" id="UP001159428"/>
    </source>
</evidence>
<dbReference type="InterPro" id="IPR029034">
    <property type="entry name" value="Cystine-knot_cytokine"/>
</dbReference>
<dbReference type="Proteomes" id="UP001159428">
    <property type="component" value="Unassembled WGS sequence"/>
</dbReference>
<accession>A0AAU9X8U2</accession>
<dbReference type="AlphaFoldDB" id="A0AAU9X8U2"/>
<evidence type="ECO:0000313" key="2">
    <source>
        <dbReference type="EMBL" id="CAH3139523.1"/>
    </source>
</evidence>
<gene>
    <name evidence="2" type="ORF">PMEA_00018853</name>
</gene>
<name>A0AAU9X8U2_9CNID</name>
<keyword evidence="3" id="KW-1185">Reference proteome</keyword>
<evidence type="ECO:0000256" key="1">
    <source>
        <dbReference type="SAM" id="MobiDB-lite"/>
    </source>
</evidence>
<sequence>MALTKDSLDTEIRRSDLETTNTAPPTPAVAKLRSKRNRIFSRRSRQWNPFRLVTQQGRKHPTRPSNLLGSTNVHPCNTVETSEMSYTVDGIRCRRWDRSELQNRMKCMGSYSPRYLASSFEEALRFKDLDSGDIFDFSKSYIWHHLNNAVIKRNSNIKPGETRISQCHARKTRTESGHLRICPTCAAITRQSAMPRRFPEYINELLCDPKKATNLPVIGGFCVQKSFTLDLLQFNGEWQLDPKRSVEAGLDVYTEKWTTYTQKIRRHCACELVDSSPIARMLAGPDLNECKMLMKPPSILAITALLLWIVCISQSADEEEWLHDNIQGLSGNDSFGPVVHPCFNTTKNQTVTTPEGQKVLCLVPSEDDLVKDLEALGGFNRRYTAVTKEQVDMYFEDPFKTDSKPIEWESKFTGKRRRSIHENEERSASDETLERKKRSLSVGVQKCEKKATRTSENFYQLCDECWYITQLPPNKFPRYINEKICGTTGASLMDMCAGTIGLCIQKEIIQDLLIQTNQYEKIPSPDPQYSVVYKQVWKPFSQKIRSCCQCQSFTP</sequence>